<comment type="cofactor">
    <cofactor evidence="1">
        <name>[4Fe-4S] cluster</name>
        <dbReference type="ChEBI" id="CHEBI:49883"/>
    </cofactor>
</comment>
<dbReference type="GO" id="GO:0051539">
    <property type="term" value="F:4 iron, 4 sulfur cluster binding"/>
    <property type="evidence" value="ECO:0007669"/>
    <property type="project" value="UniProtKB-KW"/>
</dbReference>
<dbReference type="EC" id="1.17.1.9" evidence="12"/>
<evidence type="ECO:0000256" key="7">
    <source>
        <dbReference type="ARBA" id="ARBA00022764"/>
    </source>
</evidence>
<evidence type="ECO:0000256" key="1">
    <source>
        <dbReference type="ARBA" id="ARBA00001966"/>
    </source>
</evidence>
<keyword evidence="10" id="KW-0411">Iron-sulfur</keyword>
<dbReference type="Proteomes" id="UP000509448">
    <property type="component" value="Chromosome"/>
</dbReference>
<dbReference type="SMART" id="SM00926">
    <property type="entry name" value="Molybdop_Fe4S4"/>
    <property type="match status" value="1"/>
</dbReference>
<proteinExistence type="inferred from homology"/>
<dbReference type="Gene3D" id="2.40.40.20">
    <property type="match status" value="1"/>
</dbReference>
<dbReference type="EMBL" id="AP018732">
    <property type="protein sequence ID" value="BBE42149.1"/>
    <property type="molecule type" value="Genomic_DNA"/>
</dbReference>
<dbReference type="PROSITE" id="PS51669">
    <property type="entry name" value="4FE4S_MOW_BIS_MGD"/>
    <property type="match status" value="1"/>
</dbReference>
<evidence type="ECO:0000256" key="3">
    <source>
        <dbReference type="ARBA" id="ARBA00010312"/>
    </source>
</evidence>
<dbReference type="GO" id="GO:0030151">
    <property type="term" value="F:molybdenum ion binding"/>
    <property type="evidence" value="ECO:0007669"/>
    <property type="project" value="TreeGrafter"/>
</dbReference>
<keyword evidence="4" id="KW-0004">4Fe-4S</keyword>
<dbReference type="InterPro" id="IPR006311">
    <property type="entry name" value="TAT_signal"/>
</dbReference>
<keyword evidence="7" id="KW-0574">Periplasm</keyword>
<dbReference type="PROSITE" id="PS00551">
    <property type="entry name" value="MOLYBDOPTERIN_PROK_1"/>
    <property type="match status" value="1"/>
</dbReference>
<keyword evidence="5" id="KW-0479">Metal-binding</keyword>
<dbReference type="KEGG" id="ccai:NAS2_0760"/>
<dbReference type="GO" id="GO:0047111">
    <property type="term" value="F:formate dehydrogenase (cytochrome-c-553) activity"/>
    <property type="evidence" value="ECO:0007669"/>
    <property type="project" value="InterPro"/>
</dbReference>
<dbReference type="Pfam" id="PF00384">
    <property type="entry name" value="Molybdopterin"/>
    <property type="match status" value="1"/>
</dbReference>
<dbReference type="GO" id="GO:0009061">
    <property type="term" value="P:anaerobic respiration"/>
    <property type="evidence" value="ECO:0007669"/>
    <property type="project" value="TreeGrafter"/>
</dbReference>
<protein>
    <submittedName>
        <fullName evidence="12">Formate dehydrogenase O alpha subunit</fullName>
        <ecNumber evidence="12">1.17.1.9</ecNumber>
    </submittedName>
</protein>
<dbReference type="GO" id="GO:0009055">
    <property type="term" value="F:electron transfer activity"/>
    <property type="evidence" value="ECO:0007669"/>
    <property type="project" value="InterPro"/>
</dbReference>
<dbReference type="PROSITE" id="PS51318">
    <property type="entry name" value="TAT"/>
    <property type="match status" value="1"/>
</dbReference>
<dbReference type="Pfam" id="PF04879">
    <property type="entry name" value="Molybdop_Fe4S4"/>
    <property type="match status" value="1"/>
</dbReference>
<organism evidence="12 13">
    <name type="scientific">Conexivisphaera calida</name>
    <dbReference type="NCBI Taxonomy" id="1874277"/>
    <lineage>
        <taxon>Archaea</taxon>
        <taxon>Nitrososphaerota</taxon>
        <taxon>Conexivisphaeria</taxon>
        <taxon>Conexivisphaerales</taxon>
        <taxon>Conexivisphaeraceae</taxon>
        <taxon>Conexivisphaera</taxon>
    </lineage>
</organism>
<dbReference type="InterPro" id="IPR009010">
    <property type="entry name" value="Asp_de-COase-like_dom_sf"/>
</dbReference>
<keyword evidence="9" id="KW-0408">Iron</keyword>
<dbReference type="PANTHER" id="PTHR43598">
    <property type="entry name" value="TUNGSTEN-CONTAINING FORMYLMETHANOFURAN DEHYDROGENASE 2 SUBUNIT B"/>
    <property type="match status" value="1"/>
</dbReference>
<evidence type="ECO:0000313" key="13">
    <source>
        <dbReference type="Proteomes" id="UP000509448"/>
    </source>
</evidence>
<accession>A0A4P2VC67</accession>
<comment type="subcellular location">
    <subcellularLocation>
        <location evidence="2">Periplasm</location>
    </subcellularLocation>
</comment>
<dbReference type="Gene3D" id="3.40.50.740">
    <property type="match status" value="2"/>
</dbReference>
<dbReference type="InterPro" id="IPR006963">
    <property type="entry name" value="Mopterin_OxRdtase_4Fe-4S_dom"/>
</dbReference>
<dbReference type="InterPro" id="IPR027467">
    <property type="entry name" value="MopterinOxRdtase_cofactor_BS"/>
</dbReference>
<reference evidence="12 13" key="1">
    <citation type="journal article" date="2019" name="ISME J.">
        <title>Isolation and characterization of a thermophilic sulfur- and iron-reducing thaumarchaeote from a terrestrial acidic hot spring.</title>
        <authorList>
            <person name="Kato S."/>
            <person name="Itoh T."/>
            <person name="Yuki M."/>
            <person name="Nagamori M."/>
            <person name="Ohnishi M."/>
            <person name="Uematsu K."/>
            <person name="Suzuki K."/>
            <person name="Takashina T."/>
            <person name="Ohkuma M."/>
        </authorList>
    </citation>
    <scope>NUCLEOTIDE SEQUENCE [LARGE SCALE GENOMIC DNA]</scope>
    <source>
        <strain evidence="12 13">NAS-02</strain>
    </source>
</reference>
<dbReference type="SUPFAM" id="SSF50692">
    <property type="entry name" value="ADC-like"/>
    <property type="match status" value="1"/>
</dbReference>
<dbReference type="NCBIfam" id="TIGR01553">
    <property type="entry name" value="formate-DH-alph"/>
    <property type="match status" value="1"/>
</dbReference>
<dbReference type="InterPro" id="IPR006656">
    <property type="entry name" value="Mopterin_OxRdtase"/>
</dbReference>
<dbReference type="InterPro" id="IPR006443">
    <property type="entry name" value="Formate-DH-alph_fdnG"/>
</dbReference>
<keyword evidence="6" id="KW-0732">Signal</keyword>
<dbReference type="PANTHER" id="PTHR43598:SF1">
    <property type="entry name" value="FORMATE DEHYDROGENASE-O MAJOR SUBUNIT"/>
    <property type="match status" value="1"/>
</dbReference>
<dbReference type="Gene3D" id="2.20.25.90">
    <property type="entry name" value="ADC-like domains"/>
    <property type="match status" value="1"/>
</dbReference>
<dbReference type="AlphaFoldDB" id="A0A4P2VC67"/>
<evidence type="ECO:0000259" key="11">
    <source>
        <dbReference type="PROSITE" id="PS51669"/>
    </source>
</evidence>
<dbReference type="GO" id="GO:0043546">
    <property type="term" value="F:molybdopterin cofactor binding"/>
    <property type="evidence" value="ECO:0007669"/>
    <property type="project" value="InterPro"/>
</dbReference>
<dbReference type="GO" id="GO:0008863">
    <property type="term" value="F:formate dehydrogenase (NAD+) activity"/>
    <property type="evidence" value="ECO:0007669"/>
    <property type="project" value="UniProtKB-EC"/>
</dbReference>
<evidence type="ECO:0000256" key="9">
    <source>
        <dbReference type="ARBA" id="ARBA00023004"/>
    </source>
</evidence>
<evidence type="ECO:0000256" key="4">
    <source>
        <dbReference type="ARBA" id="ARBA00022485"/>
    </source>
</evidence>
<evidence type="ECO:0000256" key="8">
    <source>
        <dbReference type="ARBA" id="ARBA00023002"/>
    </source>
</evidence>
<evidence type="ECO:0000256" key="6">
    <source>
        <dbReference type="ARBA" id="ARBA00022729"/>
    </source>
</evidence>
<gene>
    <name evidence="12" type="ORF">NAS2_0760</name>
</gene>
<evidence type="ECO:0000313" key="12">
    <source>
        <dbReference type="EMBL" id="BBE42149.1"/>
    </source>
</evidence>
<feature type="domain" description="4Fe-4S Mo/W bis-MGD-type" evidence="11">
    <location>
        <begin position="51"/>
        <end position="108"/>
    </location>
</feature>
<keyword evidence="13" id="KW-1185">Reference proteome</keyword>
<dbReference type="Pfam" id="PF01568">
    <property type="entry name" value="Molydop_binding"/>
    <property type="match status" value="1"/>
</dbReference>
<evidence type="ECO:0000256" key="2">
    <source>
        <dbReference type="ARBA" id="ARBA00004418"/>
    </source>
</evidence>
<sequence>MLDHEPRLEIDVSRRDFLKGSALLASGAFLAKLGVVPTTQAQLLYELHKPIGEITTICTFCSTGCSMLAAVDEAGNVVSLEGNPDSPINEGRLCPKGQSAIQLIDSPRRLYRPLYRAPNSTEWSEISWDDAISMIAQRIKETRDSTFETVHNGVTVNRTLGLAFVGSPHIPNEVAYLIHKFSRALGIIYLEHAARICHSPTAGGLSPSYGRGAETNNPIDLRNADIVLYFGSDQAEAHPLSFYHVIRAKELNPNMKIIVVDPQFSRTAAHADIYARIRPGSDVAFLGYLINYAFTNNRVNMDYVRYYTNGPMIVKDTYGFDPSTGLFTGYNADTRTYNTSLWGYEMETVTVNGQTYSVPKQDMTMTDPMSVFQLTKQFYSRYTRSLVSSVTGIPEDLLDEIADTYTQIGDQSTGLTGTIVWSLGVTLHNNGSQIVRAIALLQLLLGMVGVPGGGANVMRGHSNVQGATDMYVLFDMLPGYLPAPDEFASPTFDKWVAVNAPPYGFKNNYGKFLVALLKAWFGDAATADNDWAYDFLPKKFGDHSFMEIFNLAWKGQIQGMILLGQNPASMLADANMVRAALSNLKWVVIIDPMESETVDFWKAPGIDPTSVGTEVFYLPATSFLEHDGSKTTTGRWIQWQYAVTTPRGDSKTDEEIISRIALAVKDLYASSQDPKDLPIQSLVWPYGPKPDLEEVLKEVNGYDLATGELLPNFLAIANAPYGATSAGNWVYSGVFGGGVNRAKSTGIEDPSGLGLYPNWAYAWPLNRRIMYNRASCDVNGNPRYPKKAVIWWNPTAAEWQGWDVPDFPPTKPPSAPFNPAEVGLAALSGTDAFIMQPDGRGWIFSTTAVTDGPLPEHYEPYDHPIPNLFHPNGSPTAGQIDPVAHFYFNAPNDAATVEDGYDVIATTGRFTEHYHTFTTYITWPNELIPEMFVKISPSLAQKLGVESGDYVLLESPRGKLKIRAFVTNTVGPVTVNGQTFEVIWIPVHGGFNSLIPGQDNVNLLTPSVGDGFEFTPEAKPLLVKVSKWGGGS</sequence>
<comment type="similarity">
    <text evidence="3">Belongs to the prokaryotic molybdopterin-containing oxidoreductase family.</text>
</comment>
<dbReference type="Gene3D" id="3.40.228.10">
    <property type="entry name" value="Dimethylsulfoxide Reductase, domain 2"/>
    <property type="match status" value="2"/>
</dbReference>
<dbReference type="SUPFAM" id="SSF53706">
    <property type="entry name" value="Formate dehydrogenase/DMSO reductase, domains 1-3"/>
    <property type="match status" value="1"/>
</dbReference>
<name>A0A4P2VC67_9ARCH</name>
<dbReference type="GO" id="GO:0042597">
    <property type="term" value="C:periplasmic space"/>
    <property type="evidence" value="ECO:0007669"/>
    <property type="project" value="UniProtKB-SubCell"/>
</dbReference>
<evidence type="ECO:0000256" key="10">
    <source>
        <dbReference type="ARBA" id="ARBA00023014"/>
    </source>
</evidence>
<dbReference type="InterPro" id="IPR006657">
    <property type="entry name" value="MoPterin_dinucl-bd_dom"/>
</dbReference>
<evidence type="ECO:0000256" key="5">
    <source>
        <dbReference type="ARBA" id="ARBA00022723"/>
    </source>
</evidence>
<keyword evidence="8 12" id="KW-0560">Oxidoreductase</keyword>